<proteinExistence type="predicted"/>
<evidence type="ECO:0000313" key="1">
    <source>
        <dbReference type="EMBL" id="ORY40202.1"/>
    </source>
</evidence>
<comment type="caution">
    <text evidence="1">The sequence shown here is derived from an EMBL/GenBank/DDBJ whole genome shotgun (WGS) entry which is preliminary data.</text>
</comment>
<gene>
    <name evidence="1" type="ORF">BCR33DRAFT_828636</name>
</gene>
<organism evidence="1 2">
    <name type="scientific">Rhizoclosmatium globosum</name>
    <dbReference type="NCBI Taxonomy" id="329046"/>
    <lineage>
        <taxon>Eukaryota</taxon>
        <taxon>Fungi</taxon>
        <taxon>Fungi incertae sedis</taxon>
        <taxon>Chytridiomycota</taxon>
        <taxon>Chytridiomycota incertae sedis</taxon>
        <taxon>Chytridiomycetes</taxon>
        <taxon>Chytridiales</taxon>
        <taxon>Chytriomycetaceae</taxon>
        <taxon>Rhizoclosmatium</taxon>
    </lineage>
</organism>
<name>A0A1Y2BZJ2_9FUNG</name>
<keyword evidence="2" id="KW-1185">Reference proteome</keyword>
<dbReference type="Proteomes" id="UP000193642">
    <property type="component" value="Unassembled WGS sequence"/>
</dbReference>
<evidence type="ECO:0000313" key="2">
    <source>
        <dbReference type="Proteomes" id="UP000193642"/>
    </source>
</evidence>
<protein>
    <submittedName>
        <fullName evidence="1">Uncharacterized protein</fullName>
    </submittedName>
</protein>
<sequence length="152" mass="17361">MFDTLSIERNVVFQKRVNSVAYLRLSKPKSKQDVVAELKLMIKDEVTDPLELKMLNDDLVKVRTQVALKILLPDDSDSDDVGLMPLLDEADIRKPQRKKRVLAHESLYPDALPAADMYKRSLMHRDTVNFVAVMPVTDSMQLRPRQSASQVL</sequence>
<dbReference type="AlphaFoldDB" id="A0A1Y2BZJ2"/>
<dbReference type="EMBL" id="MCGO01000036">
    <property type="protein sequence ID" value="ORY40202.1"/>
    <property type="molecule type" value="Genomic_DNA"/>
</dbReference>
<dbReference type="STRING" id="329046.A0A1Y2BZJ2"/>
<reference evidence="1 2" key="1">
    <citation type="submission" date="2016-07" db="EMBL/GenBank/DDBJ databases">
        <title>Pervasive Adenine N6-methylation of Active Genes in Fungi.</title>
        <authorList>
            <consortium name="DOE Joint Genome Institute"/>
            <person name="Mondo S.J."/>
            <person name="Dannebaum R.O."/>
            <person name="Kuo R.C."/>
            <person name="Labutti K."/>
            <person name="Haridas S."/>
            <person name="Kuo A."/>
            <person name="Salamov A."/>
            <person name="Ahrendt S.R."/>
            <person name="Lipzen A."/>
            <person name="Sullivan W."/>
            <person name="Andreopoulos W.B."/>
            <person name="Clum A."/>
            <person name="Lindquist E."/>
            <person name="Daum C."/>
            <person name="Ramamoorthy G.K."/>
            <person name="Gryganskyi A."/>
            <person name="Culley D."/>
            <person name="Magnuson J.K."/>
            <person name="James T.Y."/>
            <person name="O'Malley M.A."/>
            <person name="Stajich J.E."/>
            <person name="Spatafora J.W."/>
            <person name="Visel A."/>
            <person name="Grigoriev I.V."/>
        </authorList>
    </citation>
    <scope>NUCLEOTIDE SEQUENCE [LARGE SCALE GENOMIC DNA]</scope>
    <source>
        <strain evidence="1 2">JEL800</strain>
    </source>
</reference>
<accession>A0A1Y2BZJ2</accession>
<dbReference type="OrthoDB" id="10264753at2759"/>